<name>A0AA40AWH4_9PEZI</name>
<sequence>MIHAINDSMHYPFRAMPHSSSSAYMLSCQMINVLLRNIAHQHGPGQGSIHVSVHRHHHLVGQSISQTGLC</sequence>
<protein>
    <submittedName>
        <fullName evidence="1">Uncharacterized protein</fullName>
    </submittedName>
</protein>
<accession>A0AA40AWH4</accession>
<dbReference type="EMBL" id="JAUIRO010000003">
    <property type="protein sequence ID" value="KAK0723264.1"/>
    <property type="molecule type" value="Genomic_DNA"/>
</dbReference>
<organism evidence="1 2">
    <name type="scientific">Lasiosphaeria miniovina</name>
    <dbReference type="NCBI Taxonomy" id="1954250"/>
    <lineage>
        <taxon>Eukaryota</taxon>
        <taxon>Fungi</taxon>
        <taxon>Dikarya</taxon>
        <taxon>Ascomycota</taxon>
        <taxon>Pezizomycotina</taxon>
        <taxon>Sordariomycetes</taxon>
        <taxon>Sordariomycetidae</taxon>
        <taxon>Sordariales</taxon>
        <taxon>Lasiosphaeriaceae</taxon>
        <taxon>Lasiosphaeria</taxon>
    </lineage>
</organism>
<dbReference type="Proteomes" id="UP001172101">
    <property type="component" value="Unassembled WGS sequence"/>
</dbReference>
<gene>
    <name evidence="1" type="ORF">B0T26DRAFT_257075</name>
</gene>
<comment type="caution">
    <text evidence="1">The sequence shown here is derived from an EMBL/GenBank/DDBJ whole genome shotgun (WGS) entry which is preliminary data.</text>
</comment>
<keyword evidence="2" id="KW-1185">Reference proteome</keyword>
<evidence type="ECO:0000313" key="1">
    <source>
        <dbReference type="EMBL" id="KAK0723264.1"/>
    </source>
</evidence>
<dbReference type="RefSeq" id="XP_060299188.1">
    <property type="nucleotide sequence ID" value="XM_060434016.1"/>
</dbReference>
<dbReference type="AlphaFoldDB" id="A0AA40AWH4"/>
<dbReference type="GeneID" id="85317286"/>
<evidence type="ECO:0000313" key="2">
    <source>
        <dbReference type="Proteomes" id="UP001172101"/>
    </source>
</evidence>
<reference evidence="1" key="1">
    <citation type="submission" date="2023-06" db="EMBL/GenBank/DDBJ databases">
        <title>Genome-scale phylogeny and comparative genomics of the fungal order Sordariales.</title>
        <authorList>
            <consortium name="Lawrence Berkeley National Laboratory"/>
            <person name="Hensen N."/>
            <person name="Bonometti L."/>
            <person name="Westerberg I."/>
            <person name="Brannstrom I.O."/>
            <person name="Guillou S."/>
            <person name="Cros-Aarteil S."/>
            <person name="Calhoun S."/>
            <person name="Haridas S."/>
            <person name="Kuo A."/>
            <person name="Mondo S."/>
            <person name="Pangilinan J."/>
            <person name="Riley R."/>
            <person name="LaButti K."/>
            <person name="Andreopoulos B."/>
            <person name="Lipzen A."/>
            <person name="Chen C."/>
            <person name="Yanf M."/>
            <person name="Daum C."/>
            <person name="Ng V."/>
            <person name="Clum A."/>
            <person name="Steindorff A."/>
            <person name="Ohm R."/>
            <person name="Martin F."/>
            <person name="Silar P."/>
            <person name="Natvig D."/>
            <person name="Lalanne C."/>
            <person name="Gautier V."/>
            <person name="Ament-velasquez S.L."/>
            <person name="Kruys A."/>
            <person name="Hutchinson M.I."/>
            <person name="Powell A.J."/>
            <person name="Barry K."/>
            <person name="Miller A.N."/>
            <person name="Grigoriev I.V."/>
            <person name="Debuchy R."/>
            <person name="Gladieux P."/>
            <person name="Thoren M.H."/>
            <person name="Johannesson H."/>
        </authorList>
    </citation>
    <scope>NUCLEOTIDE SEQUENCE</scope>
    <source>
        <strain evidence="1">SMH2392-1A</strain>
    </source>
</reference>
<proteinExistence type="predicted"/>